<dbReference type="Gramene" id="CDX90143">
    <property type="protein sequence ID" value="CDX90143"/>
    <property type="gene ID" value="GSBRNA2T00150672001"/>
</dbReference>
<dbReference type="Proteomes" id="UP001295469">
    <property type="component" value="Chromosome A08"/>
</dbReference>
<accession>A0A817AEG6</accession>
<reference evidence="1" key="1">
    <citation type="submission" date="2021-01" db="EMBL/GenBank/DDBJ databases">
        <authorList>
            <consortium name="Genoscope - CEA"/>
            <person name="William W."/>
        </authorList>
    </citation>
    <scope>NUCLEOTIDE SEQUENCE</scope>
</reference>
<gene>
    <name evidence="1" type="ORF">DARMORV10_A08P25680.1</name>
</gene>
<sequence>MFHICNFFVLYLHGAGTVIPHLNFSISFAVLAPLFKFEEDIKDMEILQTLDQPNDD</sequence>
<protein>
    <submittedName>
        <fullName evidence="1">(rape) hypothetical protein</fullName>
    </submittedName>
</protein>
<proteinExistence type="predicted"/>
<evidence type="ECO:0000313" key="1">
    <source>
        <dbReference type="EMBL" id="CAF2252482.1"/>
    </source>
</evidence>
<dbReference type="EMBL" id="HG994362">
    <property type="protein sequence ID" value="CAF2252482.1"/>
    <property type="molecule type" value="Genomic_DNA"/>
</dbReference>
<dbReference type="AlphaFoldDB" id="A0A817AEG6"/>
<name>A0A817AEG6_BRANA</name>
<organism evidence="1">
    <name type="scientific">Brassica napus</name>
    <name type="common">Rape</name>
    <dbReference type="NCBI Taxonomy" id="3708"/>
    <lineage>
        <taxon>Eukaryota</taxon>
        <taxon>Viridiplantae</taxon>
        <taxon>Streptophyta</taxon>
        <taxon>Embryophyta</taxon>
        <taxon>Tracheophyta</taxon>
        <taxon>Spermatophyta</taxon>
        <taxon>Magnoliopsida</taxon>
        <taxon>eudicotyledons</taxon>
        <taxon>Gunneridae</taxon>
        <taxon>Pentapetalae</taxon>
        <taxon>rosids</taxon>
        <taxon>malvids</taxon>
        <taxon>Brassicales</taxon>
        <taxon>Brassicaceae</taxon>
        <taxon>Brassiceae</taxon>
        <taxon>Brassica</taxon>
    </lineage>
</organism>